<organism evidence="4 5">
    <name type="scientific">Paenibacillus psychroresistens</name>
    <dbReference type="NCBI Taxonomy" id="1778678"/>
    <lineage>
        <taxon>Bacteria</taxon>
        <taxon>Bacillati</taxon>
        <taxon>Bacillota</taxon>
        <taxon>Bacilli</taxon>
        <taxon>Bacillales</taxon>
        <taxon>Paenibacillaceae</taxon>
        <taxon>Paenibacillus</taxon>
    </lineage>
</organism>
<dbReference type="InterPro" id="IPR003594">
    <property type="entry name" value="HATPase_dom"/>
</dbReference>
<sequence>MFKFRSFHKRLFISHIATIIIFSLISGVSFFLYTSSVIQNNVLGTYHTLVKSTSNQLDIFVREMDNLSRNILYSRVYYDSDMYYYLQNNFELFEIPKTGYMSDYFFTNLQNSPNDKSQLYALMKERNIVNVITSLNGPEMRTNEIVLFDKNATFFGAPESNTFTKQEVQQRISNAAWMDKVIKKKGSKELLPPHYSDWSRDKDWVISLARSFSDTQSRTKEGIIEVQQNYSKLENIIKLVTADKYDAFYVFDNHNQLIFPAIQPINGEDPVNHSFSYLSDEASDKESNQKHVWNPNTHKYETLLYNYSAFTGWTTIYAVKDHLLYSQANKFRIWFLAILIIVLAATLIFAYFASRSITYPMKLLQRFIKRTDMSNLLKESANPRLESGIEEVSEIYIAFNDVRLRLNSAMNDNIESRSNEAKANWMALQAQMNPHFLYNTLSVIAVTSEEGGMDNVSNMCRKLSSMLKYVTNFTDLQTNLEREADYMIHYLELMKFRYEEHLEYTIEVPQEMMDIIVPKLVLQPLIENCINHGFRESRPPWKISIYGRVDHGSWLLTVADNGCGMDLNKLEAISKEIAEYDSMNTERDGTVESGLGLMNTLKRLKLMYKDLFYFKLENNENGGFSVTFGGSIEDLR</sequence>
<dbReference type="GO" id="GO:0000155">
    <property type="term" value="F:phosphorelay sensor kinase activity"/>
    <property type="evidence" value="ECO:0007669"/>
    <property type="project" value="InterPro"/>
</dbReference>
<evidence type="ECO:0000259" key="2">
    <source>
        <dbReference type="Pfam" id="PF02518"/>
    </source>
</evidence>
<name>A0A6B8RUA0_9BACL</name>
<evidence type="ECO:0000259" key="3">
    <source>
        <dbReference type="Pfam" id="PF06580"/>
    </source>
</evidence>
<dbReference type="InterPro" id="IPR010559">
    <property type="entry name" value="Sig_transdc_His_kin_internal"/>
</dbReference>
<dbReference type="InterPro" id="IPR036890">
    <property type="entry name" value="HATPase_C_sf"/>
</dbReference>
<evidence type="ECO:0000313" key="4">
    <source>
        <dbReference type="EMBL" id="QGQ99419.1"/>
    </source>
</evidence>
<dbReference type="RefSeq" id="WP_155704583.1">
    <property type="nucleotide sequence ID" value="NZ_CP034235.1"/>
</dbReference>
<dbReference type="Pfam" id="PF02518">
    <property type="entry name" value="HATPase_c"/>
    <property type="match status" value="1"/>
</dbReference>
<reference evidence="5" key="1">
    <citation type="submission" date="2018-11" db="EMBL/GenBank/DDBJ databases">
        <title>Complete genome sequence of Paenibacillus sp. ML311-T8.</title>
        <authorList>
            <person name="Nam Y.-D."/>
            <person name="Kang J."/>
            <person name="Chung W.-H."/>
            <person name="Park Y.S."/>
        </authorList>
    </citation>
    <scope>NUCLEOTIDE SEQUENCE [LARGE SCALE GENOMIC DNA]</scope>
    <source>
        <strain evidence="5">ML311-T8</strain>
    </source>
</reference>
<evidence type="ECO:0000313" key="5">
    <source>
        <dbReference type="Proteomes" id="UP000426246"/>
    </source>
</evidence>
<evidence type="ECO:0000256" key="1">
    <source>
        <dbReference type="SAM" id="Phobius"/>
    </source>
</evidence>
<dbReference type="Pfam" id="PF06580">
    <property type="entry name" value="His_kinase"/>
    <property type="match status" value="1"/>
</dbReference>
<dbReference type="Gene3D" id="3.30.565.10">
    <property type="entry name" value="Histidine kinase-like ATPase, C-terminal domain"/>
    <property type="match status" value="1"/>
</dbReference>
<dbReference type="SUPFAM" id="SSF55874">
    <property type="entry name" value="ATPase domain of HSP90 chaperone/DNA topoisomerase II/histidine kinase"/>
    <property type="match status" value="1"/>
</dbReference>
<dbReference type="KEGG" id="ppsc:EHS13_33440"/>
<proteinExistence type="predicted"/>
<dbReference type="InterPro" id="IPR050640">
    <property type="entry name" value="Bact_2-comp_sensor_kinase"/>
</dbReference>
<dbReference type="AlphaFoldDB" id="A0A6B8RUA0"/>
<protein>
    <submittedName>
        <fullName evidence="4">Uncharacterized protein</fullName>
    </submittedName>
</protein>
<feature type="domain" description="Histidine kinase/HSP90-like ATPase" evidence="2">
    <location>
        <begin position="519"/>
        <end position="628"/>
    </location>
</feature>
<feature type="transmembrane region" description="Helical" evidence="1">
    <location>
        <begin position="333"/>
        <end position="353"/>
    </location>
</feature>
<keyword evidence="1" id="KW-0812">Transmembrane</keyword>
<accession>A0A6B8RUA0</accession>
<feature type="domain" description="Signal transduction histidine kinase internal region" evidence="3">
    <location>
        <begin position="425"/>
        <end position="502"/>
    </location>
</feature>
<gene>
    <name evidence="4" type="ORF">EHS13_33440</name>
</gene>
<feature type="transmembrane region" description="Helical" evidence="1">
    <location>
        <begin position="12"/>
        <end position="33"/>
    </location>
</feature>
<dbReference type="Proteomes" id="UP000426246">
    <property type="component" value="Chromosome"/>
</dbReference>
<keyword evidence="1" id="KW-1133">Transmembrane helix</keyword>
<dbReference type="OrthoDB" id="370211at2"/>
<keyword evidence="1" id="KW-0472">Membrane</keyword>
<dbReference type="PANTHER" id="PTHR34220:SF7">
    <property type="entry name" value="SENSOR HISTIDINE KINASE YPDA"/>
    <property type="match status" value="1"/>
</dbReference>
<dbReference type="GO" id="GO:0016020">
    <property type="term" value="C:membrane"/>
    <property type="evidence" value="ECO:0007669"/>
    <property type="project" value="InterPro"/>
</dbReference>
<dbReference type="PANTHER" id="PTHR34220">
    <property type="entry name" value="SENSOR HISTIDINE KINASE YPDA"/>
    <property type="match status" value="1"/>
</dbReference>
<keyword evidence="5" id="KW-1185">Reference proteome</keyword>
<dbReference type="EMBL" id="CP034235">
    <property type="protein sequence ID" value="QGQ99419.1"/>
    <property type="molecule type" value="Genomic_DNA"/>
</dbReference>
<dbReference type="Gene3D" id="6.10.340.10">
    <property type="match status" value="1"/>
</dbReference>